<organism evidence="1 2">
    <name type="scientific">Alkalitalea saponilacus</name>
    <dbReference type="NCBI Taxonomy" id="889453"/>
    <lineage>
        <taxon>Bacteria</taxon>
        <taxon>Pseudomonadati</taxon>
        <taxon>Bacteroidota</taxon>
        <taxon>Bacteroidia</taxon>
        <taxon>Marinilabiliales</taxon>
        <taxon>Marinilabiliaceae</taxon>
        <taxon>Alkalitalea</taxon>
    </lineage>
</organism>
<name>A0A1T5HSR5_9BACT</name>
<dbReference type="AlphaFoldDB" id="A0A1T5HSR5"/>
<dbReference type="Proteomes" id="UP000191055">
    <property type="component" value="Unassembled WGS sequence"/>
</dbReference>
<sequence length="57" mass="6218">MVNSCVLGDSPLGARGERGRQFTLDLILNKKVTLTLPDFVNSTNLLKNADFSGTYCL</sequence>
<reference evidence="1 2" key="1">
    <citation type="submission" date="2017-02" db="EMBL/GenBank/DDBJ databases">
        <authorList>
            <person name="Peterson S.W."/>
        </authorList>
    </citation>
    <scope>NUCLEOTIDE SEQUENCE [LARGE SCALE GENOMIC DNA]</scope>
    <source>
        <strain evidence="1 2">DSM 24412</strain>
    </source>
</reference>
<accession>A0A1T5HSR5</accession>
<protein>
    <submittedName>
        <fullName evidence="1">Uncharacterized protein</fullName>
    </submittedName>
</protein>
<evidence type="ECO:0000313" key="2">
    <source>
        <dbReference type="Proteomes" id="UP000191055"/>
    </source>
</evidence>
<proteinExistence type="predicted"/>
<gene>
    <name evidence="1" type="ORF">SAMN03080601_02847</name>
</gene>
<keyword evidence="2" id="KW-1185">Reference proteome</keyword>
<evidence type="ECO:0000313" key="1">
    <source>
        <dbReference type="EMBL" id="SKC23571.1"/>
    </source>
</evidence>
<dbReference type="EMBL" id="FUYV01000018">
    <property type="protein sequence ID" value="SKC23571.1"/>
    <property type="molecule type" value="Genomic_DNA"/>
</dbReference>
<dbReference type="STRING" id="889453.SAMN03080601_02847"/>